<reference evidence="2 3" key="1">
    <citation type="journal article" date="2024" name="Nat. Commun.">
        <title>Phylogenomics reveals the evolutionary origins of lichenization in chlorophyte algae.</title>
        <authorList>
            <person name="Puginier C."/>
            <person name="Libourel C."/>
            <person name="Otte J."/>
            <person name="Skaloud P."/>
            <person name="Haon M."/>
            <person name="Grisel S."/>
            <person name="Petersen M."/>
            <person name="Berrin J.G."/>
            <person name="Delaux P.M."/>
            <person name="Dal Grande F."/>
            <person name="Keller J."/>
        </authorList>
    </citation>
    <scope>NUCLEOTIDE SEQUENCE [LARGE SCALE GENOMIC DNA]</scope>
    <source>
        <strain evidence="2 3">SAG 2145</strain>
    </source>
</reference>
<organism evidence="2 3">
    <name type="scientific">Apatococcus lobatus</name>
    <dbReference type="NCBI Taxonomy" id="904363"/>
    <lineage>
        <taxon>Eukaryota</taxon>
        <taxon>Viridiplantae</taxon>
        <taxon>Chlorophyta</taxon>
        <taxon>core chlorophytes</taxon>
        <taxon>Trebouxiophyceae</taxon>
        <taxon>Chlorellales</taxon>
        <taxon>Chlorellaceae</taxon>
        <taxon>Apatococcus</taxon>
    </lineage>
</organism>
<accession>A0AAW1S583</accession>
<keyword evidence="1" id="KW-1133">Transmembrane helix</keyword>
<evidence type="ECO:0000256" key="1">
    <source>
        <dbReference type="SAM" id="Phobius"/>
    </source>
</evidence>
<keyword evidence="1" id="KW-0472">Membrane</keyword>
<dbReference type="PROSITE" id="PS51257">
    <property type="entry name" value="PROKAR_LIPOPROTEIN"/>
    <property type="match status" value="1"/>
</dbReference>
<dbReference type="AlphaFoldDB" id="A0AAW1S583"/>
<name>A0AAW1S583_9CHLO</name>
<sequence>MQSFRGPVLATCSTPFSSSQGCFGSSAGAGDKPRALAAFAHTRLARRRPGPIRASHHVFDLAASDPGSLQTVVVGAALVLTVGAAVFNGLKAKPKVCDLCQGTGGTRCFGCGASGRMPQLAQDQPQKKPKRDLIGRRPADPTVCRVCKGTGLVMCSKCKGSGYLSGM</sequence>
<dbReference type="PANTHER" id="PTHR15852:SF52">
    <property type="entry name" value="THYLAKOID LUMENAL P17.1 PROTEIN"/>
    <property type="match status" value="1"/>
</dbReference>
<proteinExistence type="predicted"/>
<dbReference type="PANTHER" id="PTHR15852">
    <property type="entry name" value="PLASTID TRANSCRIPTIONALLY ACTIVE PROTEIN"/>
    <property type="match status" value="1"/>
</dbReference>
<keyword evidence="3" id="KW-1185">Reference proteome</keyword>
<dbReference type="Proteomes" id="UP001438707">
    <property type="component" value="Unassembled WGS sequence"/>
</dbReference>
<comment type="caution">
    <text evidence="2">The sequence shown here is derived from an EMBL/GenBank/DDBJ whole genome shotgun (WGS) entry which is preliminary data.</text>
</comment>
<feature type="transmembrane region" description="Helical" evidence="1">
    <location>
        <begin position="68"/>
        <end position="87"/>
    </location>
</feature>
<evidence type="ECO:0000313" key="2">
    <source>
        <dbReference type="EMBL" id="KAK9841225.1"/>
    </source>
</evidence>
<dbReference type="EMBL" id="JALJOS010000003">
    <property type="protein sequence ID" value="KAK9841225.1"/>
    <property type="molecule type" value="Genomic_DNA"/>
</dbReference>
<keyword evidence="1" id="KW-0812">Transmembrane</keyword>
<gene>
    <name evidence="2" type="ORF">WJX74_002200</name>
</gene>
<evidence type="ECO:0000313" key="3">
    <source>
        <dbReference type="Proteomes" id="UP001438707"/>
    </source>
</evidence>
<protein>
    <submittedName>
        <fullName evidence="2">Uncharacterized protein</fullName>
    </submittedName>
</protein>